<feature type="compositionally biased region" description="Acidic residues" evidence="2">
    <location>
        <begin position="1054"/>
        <end position="1065"/>
    </location>
</feature>
<feature type="domain" description="EH" evidence="4">
    <location>
        <begin position="273"/>
        <end position="356"/>
    </location>
</feature>
<dbReference type="FunFam" id="1.10.238.10:FF:000558">
    <property type="entry name" value="EH domain-containing and endocytosis protein 1"/>
    <property type="match status" value="1"/>
</dbReference>
<evidence type="ECO:0000259" key="4">
    <source>
        <dbReference type="PROSITE" id="PS50031"/>
    </source>
</evidence>
<dbReference type="GO" id="GO:0006897">
    <property type="term" value="P:endocytosis"/>
    <property type="evidence" value="ECO:0007669"/>
    <property type="project" value="TreeGrafter"/>
</dbReference>
<feature type="compositionally biased region" description="Polar residues" evidence="2">
    <location>
        <begin position="959"/>
        <end position="968"/>
    </location>
</feature>
<dbReference type="PROSITE" id="PS50030">
    <property type="entry name" value="UBA"/>
    <property type="match status" value="1"/>
</dbReference>
<dbReference type="OrthoDB" id="524326at2759"/>
<dbReference type="SMART" id="SM00165">
    <property type="entry name" value="UBA"/>
    <property type="match status" value="1"/>
</dbReference>
<dbReference type="InterPro" id="IPR041969">
    <property type="entry name" value="VP13D_UBA"/>
</dbReference>
<dbReference type="SMART" id="SM00027">
    <property type="entry name" value="EH"/>
    <property type="match status" value="3"/>
</dbReference>
<dbReference type="SUPFAM" id="SSF46934">
    <property type="entry name" value="UBA-like"/>
    <property type="match status" value="1"/>
</dbReference>
<evidence type="ECO:0000313" key="6">
    <source>
        <dbReference type="Proteomes" id="UP000268321"/>
    </source>
</evidence>
<feature type="compositionally biased region" description="Low complexity" evidence="2">
    <location>
        <begin position="486"/>
        <end position="504"/>
    </location>
</feature>
<reference evidence="6" key="1">
    <citation type="journal article" date="2018" name="Nat. Microbiol.">
        <title>Leveraging single-cell genomics to expand the fungal tree of life.</title>
        <authorList>
            <person name="Ahrendt S.R."/>
            <person name="Quandt C.A."/>
            <person name="Ciobanu D."/>
            <person name="Clum A."/>
            <person name="Salamov A."/>
            <person name="Andreopoulos B."/>
            <person name="Cheng J.F."/>
            <person name="Woyke T."/>
            <person name="Pelin A."/>
            <person name="Henrissat B."/>
            <person name="Reynolds N.K."/>
            <person name="Benny G.L."/>
            <person name="Smith M.E."/>
            <person name="James T.Y."/>
            <person name="Grigoriev I.V."/>
        </authorList>
    </citation>
    <scope>NUCLEOTIDE SEQUENCE [LARGE SCALE GENOMIC DNA]</scope>
    <source>
        <strain evidence="6">Baker2002</strain>
    </source>
</reference>
<dbReference type="Gene3D" id="1.10.238.10">
    <property type="entry name" value="EF-hand"/>
    <property type="match status" value="3"/>
</dbReference>
<dbReference type="Gene3D" id="1.10.8.10">
    <property type="entry name" value="DNA helicase RuvA subunit, C-terminal domain"/>
    <property type="match status" value="1"/>
</dbReference>
<dbReference type="AlphaFoldDB" id="A0A4P9ZCC2"/>
<feature type="domain" description="UBA" evidence="3">
    <location>
        <begin position="1186"/>
        <end position="1227"/>
    </location>
</feature>
<dbReference type="GO" id="GO:0005737">
    <property type="term" value="C:cytoplasm"/>
    <property type="evidence" value="ECO:0007669"/>
    <property type="project" value="TreeGrafter"/>
</dbReference>
<feature type="compositionally biased region" description="Basic and acidic residues" evidence="2">
    <location>
        <begin position="1041"/>
        <end position="1053"/>
    </location>
</feature>
<sequence>MLLTQQAIPPTFKVGLTQEEKELYSQLFRSLDPERSGIVTGEKARLTFEKSGLPPNVLGEIWQLADSSKMGFLTQFGFCSAMRLIGYTQSGQYPTAQLAETPGPLPKFSGLAPVSQLVPQGTNNSLLQTQPSSAVSQANRGLPQEQITPVSPADYERFSQMFIRTTGSKSTPLDGNTAKGILTKAKLPTLTLGQIWSLVDVDNKGLLDLPAFLMAMHLIQGLLSGSLKQLPPFLPDHLWKSATVPDQPAPYFNPTSVTHQGTSNQEWIVSPLQKQLFNSIFDSLDTAKIGALGPDQVANFLKTSRLDQLDLATIWDLSDIENTGTFGRVEFSIALFLVNRRRAGMSLPNVVPNSLIASLQPLKTPKDTPVAALAPNRPATQPVAPPAPKTSAIDDLADIFGALGLSGAPLKSSPPIDARLPLQHRTSSSDLTYTRATPKQKSQLTTSFAPTSEFGKSLMTQQPAVSPPSFIGEDASAQVKASTNDTAIPETAAPPISSSAPQAPLVSRSKTVDYRALRNVPTPPKRLNSVIQSPGTPQPAAGGGYVPSHDLPRRSPKKENPDLLADAETAGKLSDANTDIANISNQVRSLTSQTSNIHEKKIRADQELARILKLKEDIDAKLKLLRTSYANEVKQVEQVESMLATAKEETEALRSEASIAEAKLNHLFGELNEKQLSVEKHQKINSALREKLGNANAEIAELNKQLELKASESLRLENEANVRKSQHQVALVKIDELKSSLAETDARNVQLQKEIEQAQHEEASAGARSKELEAAVVAAEQQKASLKAGAEEGKASASHGHSSAATAVARVASGALLGAVGGSFSESVHEPEIKNEVEAETEAFEPANNSDEPAVTAPAPPVTKIVDKVVEHPAQDMTGLDDIEARKNTEYEASPEYNQAEIDQASTNSYKPTEGGDTAETPVTSPDVSEYQFQSANVVGGMVGMPGVLVGVQRTDSLTSSVQNNPSMSVRDDNIDEVSDREVLDDVTLPTDKQGTKNAEGDRSSLGVGSFVLISPEEAKDPVADVPMHPLARSYKVSETSSKDDEFPPIKELDYDESSSEDDEGLSEKFDDAMAEVDQYKNKSMEFDEDFNDLAPAAEELADKVAVEDDLFRDGFDDLKIAADDIEDDIDPVEISINDKFTGFSDVFDQSKSFDSGDNRNDEWDELFAGFGNSAATTVPVATPANVSHDLAIEELMGMGFQREDVLQALETEHWNIEAATNYLLDHA</sequence>
<feature type="compositionally biased region" description="Basic and acidic residues" evidence="2">
    <location>
        <begin position="970"/>
        <end position="984"/>
    </location>
</feature>
<feature type="compositionally biased region" description="Basic and acidic residues" evidence="2">
    <location>
        <begin position="550"/>
        <end position="561"/>
    </location>
</feature>
<dbReference type="PROSITE" id="PS50031">
    <property type="entry name" value="EH"/>
    <property type="match status" value="3"/>
</dbReference>
<dbReference type="GO" id="GO:0005886">
    <property type="term" value="C:plasma membrane"/>
    <property type="evidence" value="ECO:0007669"/>
    <property type="project" value="TreeGrafter"/>
</dbReference>
<dbReference type="EMBL" id="ML004469">
    <property type="protein sequence ID" value="RKP30002.1"/>
    <property type="molecule type" value="Genomic_DNA"/>
</dbReference>
<feature type="region of interest" description="Disordered" evidence="2">
    <location>
        <begin position="959"/>
        <end position="1004"/>
    </location>
</feature>
<feature type="compositionally biased region" description="Basic and acidic residues" evidence="2">
    <location>
        <begin position="828"/>
        <end position="837"/>
    </location>
</feature>
<evidence type="ECO:0000256" key="2">
    <source>
        <dbReference type="SAM" id="MobiDB-lite"/>
    </source>
</evidence>
<organism evidence="5 6">
    <name type="scientific">Metschnikowia bicuspidata</name>
    <dbReference type="NCBI Taxonomy" id="27322"/>
    <lineage>
        <taxon>Eukaryota</taxon>
        <taxon>Fungi</taxon>
        <taxon>Dikarya</taxon>
        <taxon>Ascomycota</taxon>
        <taxon>Saccharomycotina</taxon>
        <taxon>Pichiomycetes</taxon>
        <taxon>Metschnikowiaceae</taxon>
        <taxon>Metschnikowia</taxon>
    </lineage>
</organism>
<dbReference type="GO" id="GO:0016197">
    <property type="term" value="P:endosomal transport"/>
    <property type="evidence" value="ECO:0007669"/>
    <property type="project" value="TreeGrafter"/>
</dbReference>
<dbReference type="InterPro" id="IPR009060">
    <property type="entry name" value="UBA-like_sf"/>
</dbReference>
<keyword evidence="6" id="KW-1185">Reference proteome</keyword>
<evidence type="ECO:0000256" key="1">
    <source>
        <dbReference type="SAM" id="Coils"/>
    </source>
</evidence>
<feature type="compositionally biased region" description="Polar residues" evidence="2">
    <location>
        <begin position="424"/>
        <end position="446"/>
    </location>
</feature>
<dbReference type="InterPro" id="IPR015940">
    <property type="entry name" value="UBA"/>
</dbReference>
<dbReference type="Proteomes" id="UP000268321">
    <property type="component" value="Unassembled WGS sequence"/>
</dbReference>
<dbReference type="Pfam" id="PF00627">
    <property type="entry name" value="UBA"/>
    <property type="match status" value="1"/>
</dbReference>
<keyword evidence="1" id="KW-0175">Coiled coil</keyword>
<dbReference type="InterPro" id="IPR011992">
    <property type="entry name" value="EF-hand-dom_pair"/>
</dbReference>
<accession>A0A4P9ZCC2</accession>
<proteinExistence type="predicted"/>
<feature type="region of interest" description="Disordered" evidence="2">
    <location>
        <begin position="412"/>
        <end position="446"/>
    </location>
</feature>
<feature type="region of interest" description="Disordered" evidence="2">
    <location>
        <begin position="828"/>
        <end position="858"/>
    </location>
</feature>
<protein>
    <recommendedName>
        <fullName evidence="7">EF-hand</fullName>
    </recommendedName>
</protein>
<name>A0A4P9ZCC2_9ASCO</name>
<feature type="region of interest" description="Disordered" evidence="2">
    <location>
        <begin position="458"/>
        <end position="561"/>
    </location>
</feature>
<gene>
    <name evidence="5" type="ORF">METBISCDRAFT_17328</name>
</gene>
<feature type="domain" description="EH" evidence="4">
    <location>
        <begin position="20"/>
        <end position="106"/>
    </location>
</feature>
<evidence type="ECO:0008006" key="7">
    <source>
        <dbReference type="Google" id="ProtNLM"/>
    </source>
</evidence>
<dbReference type="CDD" id="cd00052">
    <property type="entry name" value="EH"/>
    <property type="match status" value="3"/>
</dbReference>
<feature type="coiled-coil region" evidence="1">
    <location>
        <begin position="629"/>
        <end position="789"/>
    </location>
</feature>
<dbReference type="Pfam" id="PF12763">
    <property type="entry name" value="EH"/>
    <property type="match status" value="3"/>
</dbReference>
<evidence type="ECO:0000313" key="5">
    <source>
        <dbReference type="EMBL" id="RKP30002.1"/>
    </source>
</evidence>
<feature type="domain" description="EH" evidence="4">
    <location>
        <begin position="154"/>
        <end position="245"/>
    </location>
</feature>
<feature type="region of interest" description="Disordered" evidence="2">
    <location>
        <begin position="1035"/>
        <end position="1067"/>
    </location>
</feature>
<evidence type="ECO:0000259" key="3">
    <source>
        <dbReference type="PROSITE" id="PS50030"/>
    </source>
</evidence>
<dbReference type="SUPFAM" id="SSF47473">
    <property type="entry name" value="EF-hand"/>
    <property type="match status" value="3"/>
</dbReference>
<dbReference type="PANTHER" id="PTHR11216:SF170">
    <property type="entry name" value="DYNAMIN ASSOCIATED PROTEIN 160, ISOFORM D"/>
    <property type="match status" value="1"/>
</dbReference>
<dbReference type="InterPro" id="IPR000261">
    <property type="entry name" value="EH_dom"/>
</dbReference>
<dbReference type="PANTHER" id="PTHR11216">
    <property type="entry name" value="EH DOMAIN"/>
    <property type="match status" value="1"/>
</dbReference>
<feature type="region of interest" description="Disordered" evidence="2">
    <location>
        <begin position="891"/>
        <end position="927"/>
    </location>
</feature>
<dbReference type="CDD" id="cd14306">
    <property type="entry name" value="UBA_VP13D"/>
    <property type="match status" value="1"/>
</dbReference>